<dbReference type="STRING" id="344612.A1C915"/>
<evidence type="ECO:0000313" key="2">
    <source>
        <dbReference type="Proteomes" id="UP000006701"/>
    </source>
</evidence>
<evidence type="ECO:0000313" key="1">
    <source>
        <dbReference type="EMBL" id="EAW13339.1"/>
    </source>
</evidence>
<keyword evidence="2" id="KW-1185">Reference proteome</keyword>
<name>A1C915_ASPCL</name>
<dbReference type="VEuPathDB" id="FungiDB:ACLA_053850"/>
<dbReference type="GeneID" id="4706989"/>
<dbReference type="AlphaFoldDB" id="A1C915"/>
<proteinExistence type="predicted"/>
<gene>
    <name evidence="1" type="ORF">ACLA_053850</name>
</gene>
<dbReference type="HOGENOM" id="CLU_1128823_0_0_1"/>
<dbReference type="KEGG" id="act:ACLA_053850"/>
<protein>
    <submittedName>
        <fullName evidence="1">Uncharacterized protein</fullName>
    </submittedName>
</protein>
<dbReference type="Proteomes" id="UP000006701">
    <property type="component" value="Unassembled WGS sequence"/>
</dbReference>
<dbReference type="RefSeq" id="XP_001274765.1">
    <property type="nucleotide sequence ID" value="XM_001274764.1"/>
</dbReference>
<accession>A1C915</accession>
<reference evidence="1 2" key="1">
    <citation type="journal article" date="2008" name="PLoS Genet.">
        <title>Genomic islands in the pathogenic filamentous fungus Aspergillus fumigatus.</title>
        <authorList>
            <person name="Fedorova N.D."/>
            <person name="Khaldi N."/>
            <person name="Joardar V.S."/>
            <person name="Maiti R."/>
            <person name="Amedeo P."/>
            <person name="Anderson M.J."/>
            <person name="Crabtree J."/>
            <person name="Silva J.C."/>
            <person name="Badger J.H."/>
            <person name="Albarraq A."/>
            <person name="Angiuoli S."/>
            <person name="Bussey H."/>
            <person name="Bowyer P."/>
            <person name="Cotty P.J."/>
            <person name="Dyer P.S."/>
            <person name="Egan A."/>
            <person name="Galens K."/>
            <person name="Fraser-Liggett C.M."/>
            <person name="Haas B.J."/>
            <person name="Inman J.M."/>
            <person name="Kent R."/>
            <person name="Lemieux S."/>
            <person name="Malavazi I."/>
            <person name="Orvis J."/>
            <person name="Roemer T."/>
            <person name="Ronning C.M."/>
            <person name="Sundaram J.P."/>
            <person name="Sutton G."/>
            <person name="Turner G."/>
            <person name="Venter J.C."/>
            <person name="White O.R."/>
            <person name="Whitty B.R."/>
            <person name="Youngman P."/>
            <person name="Wolfe K.H."/>
            <person name="Goldman G.H."/>
            <person name="Wortman J.R."/>
            <person name="Jiang B."/>
            <person name="Denning D.W."/>
            <person name="Nierman W.C."/>
        </authorList>
    </citation>
    <scope>NUCLEOTIDE SEQUENCE [LARGE SCALE GENOMIC DNA]</scope>
    <source>
        <strain evidence="2">ATCC 1007 / CBS 513.65 / DSM 816 / NCTC 3887 / NRRL 1</strain>
    </source>
</reference>
<dbReference type="OrthoDB" id="5295250at2759"/>
<sequence length="246" mass="27486">MQWDFSLRVSRMIDVAANLVFMNVHPTLDSLTTVHLEQNDSNGGPPDPTGIPYNLAQLRIMKHWLTDTSNVTQAVSKVVALPEVQDIDLLIQSKTEISEAFNDRVGILIAQTRTRQPSDLGSIIAIAHDLDSDEIFLHVLPPEHTSPRLCLAPIDRNLLYYIRVEQGKPTIWISHPNAQIPYHPAKSMDTHFMRDSMHAHQRDSQEFVLKGDNDCVLLVDDEGMSAWCFDEAAQPSCAITGGIQLG</sequence>
<dbReference type="EMBL" id="DS027048">
    <property type="protein sequence ID" value="EAW13339.1"/>
    <property type="molecule type" value="Genomic_DNA"/>
</dbReference>
<organism evidence="1 2">
    <name type="scientific">Aspergillus clavatus (strain ATCC 1007 / CBS 513.65 / DSM 816 / NCTC 3887 / NRRL 1 / QM 1276 / 107)</name>
    <dbReference type="NCBI Taxonomy" id="344612"/>
    <lineage>
        <taxon>Eukaryota</taxon>
        <taxon>Fungi</taxon>
        <taxon>Dikarya</taxon>
        <taxon>Ascomycota</taxon>
        <taxon>Pezizomycotina</taxon>
        <taxon>Eurotiomycetes</taxon>
        <taxon>Eurotiomycetidae</taxon>
        <taxon>Eurotiales</taxon>
        <taxon>Aspergillaceae</taxon>
        <taxon>Aspergillus</taxon>
        <taxon>Aspergillus subgen. Fumigati</taxon>
    </lineage>
</organism>